<gene>
    <name evidence="1" type="ORF">F6464_01345</name>
</gene>
<keyword evidence="2" id="KW-1185">Reference proteome</keyword>
<protein>
    <submittedName>
        <fullName evidence="1">Uncharacterized protein</fullName>
    </submittedName>
</protein>
<dbReference type="Proteomes" id="UP000490922">
    <property type="component" value="Unassembled WGS sequence"/>
</dbReference>
<accession>A0A7J5AJH1</accession>
<name>A0A7J5AJH1_9FLAO</name>
<organism evidence="1 2">
    <name type="scientific">Flavobacterium luteum</name>
    <dbReference type="NCBI Taxonomy" id="2026654"/>
    <lineage>
        <taxon>Bacteria</taxon>
        <taxon>Pseudomonadati</taxon>
        <taxon>Bacteroidota</taxon>
        <taxon>Flavobacteriia</taxon>
        <taxon>Flavobacteriales</taxon>
        <taxon>Flavobacteriaceae</taxon>
        <taxon>Flavobacterium</taxon>
    </lineage>
</organism>
<comment type="caution">
    <text evidence="1">The sequence shown here is derived from an EMBL/GenBank/DDBJ whole genome shotgun (WGS) entry which is preliminary data.</text>
</comment>
<proteinExistence type="predicted"/>
<sequence length="249" mass="26794">MAKQDGILKIQGTLENLTFYKSADGLLVRTRGGVSKQRIMNDPAFIRTRENGAEFAHSAQSGKLLRMALGGMVFKAKDRRMSSRLLAVMAKLKNLDSVNVRGARQVAFGIAEPDGKLILKGFDFNSNAPLQSVLLSSLSLDAATGSIAISEFLPTDQVRYPDGATHFSLQSAFLKLDFASGDSDIAYSPVEIIAIEPVLVAPTLTPDAVPTGSGTAIHLLAIEFFQRVNGVNYLLKNGAFNVLHVVEVT</sequence>
<dbReference type="OrthoDB" id="645138at2"/>
<dbReference type="EMBL" id="WAEM01000001">
    <property type="protein sequence ID" value="KAB1157757.1"/>
    <property type="molecule type" value="Genomic_DNA"/>
</dbReference>
<dbReference type="RefSeq" id="WP_151105950.1">
    <property type="nucleotide sequence ID" value="NZ_WAEM01000001.1"/>
</dbReference>
<dbReference type="AlphaFoldDB" id="A0A7J5AJH1"/>
<evidence type="ECO:0000313" key="2">
    <source>
        <dbReference type="Proteomes" id="UP000490922"/>
    </source>
</evidence>
<evidence type="ECO:0000313" key="1">
    <source>
        <dbReference type="EMBL" id="KAB1157757.1"/>
    </source>
</evidence>
<reference evidence="1 2" key="1">
    <citation type="submission" date="2019-09" db="EMBL/GenBank/DDBJ databases">
        <title>Flavobacterium sp. nov., isolated from glacier ice.</title>
        <authorList>
            <person name="Liu Q."/>
        </authorList>
    </citation>
    <scope>NUCLEOTIDE SEQUENCE [LARGE SCALE GENOMIC DNA]</scope>
    <source>
        <strain evidence="1 2">NBRC 112527</strain>
    </source>
</reference>